<dbReference type="PANTHER" id="PTHR42812">
    <property type="entry name" value="BETA-XYLOSIDASE"/>
    <property type="match status" value="1"/>
</dbReference>
<evidence type="ECO:0000256" key="4">
    <source>
        <dbReference type="RuleBase" id="RU361187"/>
    </source>
</evidence>
<evidence type="ECO:0000259" key="5">
    <source>
        <dbReference type="Pfam" id="PF17851"/>
    </source>
</evidence>
<dbReference type="RefSeq" id="WP_074988728.1">
    <property type="nucleotide sequence ID" value="NZ_CP032091.1"/>
</dbReference>
<evidence type="ECO:0000256" key="3">
    <source>
        <dbReference type="ARBA" id="ARBA00023295"/>
    </source>
</evidence>
<dbReference type="GeneID" id="99507714"/>
<protein>
    <submittedName>
        <fullName evidence="6">Beta-xylosidase</fullName>
    </submittedName>
</protein>
<evidence type="ECO:0000256" key="2">
    <source>
        <dbReference type="ARBA" id="ARBA00022801"/>
    </source>
</evidence>
<evidence type="ECO:0000313" key="6">
    <source>
        <dbReference type="EMBL" id="SFT52399.1"/>
    </source>
</evidence>
<dbReference type="CDD" id="cd09001">
    <property type="entry name" value="GH43_FsAxh1-like"/>
    <property type="match status" value="1"/>
</dbReference>
<sequence length="552" mass="62750">MKAIYVLINTLFFVSVTLPAIELIEFPTEKNNMPLIWQADLENGYYQNPIIHADFSDPDIVALGDDYYMTASSFNSAPGLPILHSNDLVNWQLINYALPIQQPREHYNTPQHGNGVWAPNIRYHNGLFWIFYPDPDFGIYVITAKDPAKAWSTPTLILKGKGIIDPTPLWDDDGKAYLLHAWAKSRAGFNNVLSIREMSADASWVSDEYQHIVDGNTLPSYRTLEGPKFYKRNGFYYIFAPAGGVDLGWQSVFRSKHILGPYEDKIVMAQGNSLTNGPHQGSWINTPYGQDWFVHFQSKNAYGRIVHLQPLQWLNDWPVIGRDPDKDGIGEPVLKYRKPKAKRFLSTQIPNSDEFNAEQLGLQWQWNANPQPHWFSLTDSAGYLTLSQQQEVADSLWLTPSLLLQKLPAERFFVETKLVFNPETYQGDSGLLLFGEDYAWIGISRSDEGALHLVYSQCKGARKGCTEHKTIITEVTTETMYLRLLVQPGAHAVFSYKTSEASQYRAIGEHFSAKKGRWVGAKVGLFNVNKLVSRNSHSVHYDYIRFSKVADK</sequence>
<dbReference type="InterPro" id="IPR013320">
    <property type="entry name" value="ConA-like_dom_sf"/>
</dbReference>
<name>A0ABY1GE92_9GAMM</name>
<evidence type="ECO:0000256" key="1">
    <source>
        <dbReference type="ARBA" id="ARBA00009865"/>
    </source>
</evidence>
<dbReference type="PANTHER" id="PTHR42812:SF12">
    <property type="entry name" value="BETA-XYLOSIDASE-RELATED"/>
    <property type="match status" value="1"/>
</dbReference>
<dbReference type="Pfam" id="PF17851">
    <property type="entry name" value="GH43_C2"/>
    <property type="match status" value="1"/>
</dbReference>
<dbReference type="Gene3D" id="2.60.120.200">
    <property type="match status" value="1"/>
</dbReference>
<dbReference type="Pfam" id="PF04616">
    <property type="entry name" value="Glyco_hydro_43"/>
    <property type="match status" value="1"/>
</dbReference>
<gene>
    <name evidence="6" type="ORF">SAMN04487854_10467</name>
</gene>
<evidence type="ECO:0000313" key="7">
    <source>
        <dbReference type="Proteomes" id="UP000183805"/>
    </source>
</evidence>
<feature type="domain" description="Beta-xylosidase C-terminal Concanavalin A-like" evidence="5">
    <location>
        <begin position="352"/>
        <end position="546"/>
    </location>
</feature>
<accession>A0ABY1GE92</accession>
<comment type="similarity">
    <text evidence="1 4">Belongs to the glycosyl hydrolase 43 family.</text>
</comment>
<keyword evidence="3 4" id="KW-0326">Glycosidase</keyword>
<keyword evidence="7" id="KW-1185">Reference proteome</keyword>
<keyword evidence="2 4" id="KW-0378">Hydrolase</keyword>
<dbReference type="InterPro" id="IPR051795">
    <property type="entry name" value="Glycosyl_Hydrlase_43"/>
</dbReference>
<dbReference type="InterPro" id="IPR006710">
    <property type="entry name" value="Glyco_hydro_43"/>
</dbReference>
<organism evidence="6 7">
    <name type="scientific">Pseudoalteromonas lipolytica</name>
    <dbReference type="NCBI Taxonomy" id="570156"/>
    <lineage>
        <taxon>Bacteria</taxon>
        <taxon>Pseudomonadati</taxon>
        <taxon>Pseudomonadota</taxon>
        <taxon>Gammaproteobacteria</taxon>
        <taxon>Alteromonadales</taxon>
        <taxon>Pseudoalteromonadaceae</taxon>
        <taxon>Pseudoalteromonas</taxon>
    </lineage>
</organism>
<dbReference type="SUPFAM" id="SSF49899">
    <property type="entry name" value="Concanavalin A-like lectins/glucanases"/>
    <property type="match status" value="1"/>
</dbReference>
<reference evidence="6 7" key="1">
    <citation type="submission" date="2016-10" db="EMBL/GenBank/DDBJ databases">
        <authorList>
            <person name="Varghese N."/>
            <person name="Submissions S."/>
        </authorList>
    </citation>
    <scope>NUCLEOTIDE SEQUENCE [LARGE SCALE GENOMIC DNA]</scope>
    <source>
        <strain evidence="6 7">CGMCC 1.8499</strain>
    </source>
</reference>
<comment type="caution">
    <text evidence="6">The sequence shown here is derived from an EMBL/GenBank/DDBJ whole genome shotgun (WGS) entry which is preliminary data.</text>
</comment>
<dbReference type="Proteomes" id="UP000183805">
    <property type="component" value="Unassembled WGS sequence"/>
</dbReference>
<dbReference type="Gene3D" id="2.115.10.20">
    <property type="entry name" value="Glycosyl hydrolase domain, family 43"/>
    <property type="match status" value="1"/>
</dbReference>
<dbReference type="EMBL" id="FPAZ01000004">
    <property type="protein sequence ID" value="SFT52399.1"/>
    <property type="molecule type" value="Genomic_DNA"/>
</dbReference>
<dbReference type="InterPro" id="IPR041542">
    <property type="entry name" value="GH43_C2"/>
</dbReference>
<dbReference type="InterPro" id="IPR023296">
    <property type="entry name" value="Glyco_hydro_beta-prop_sf"/>
</dbReference>
<proteinExistence type="inferred from homology"/>
<dbReference type="SUPFAM" id="SSF75005">
    <property type="entry name" value="Arabinanase/levansucrase/invertase"/>
    <property type="match status" value="1"/>
</dbReference>